<evidence type="ECO:0008006" key="4">
    <source>
        <dbReference type="Google" id="ProtNLM"/>
    </source>
</evidence>
<dbReference type="AlphaFoldDB" id="A0A9P5X211"/>
<keyword evidence="3" id="KW-1185">Reference proteome</keyword>
<protein>
    <recommendedName>
        <fullName evidence="4">Mediator of RNA polymerase II transcription subunit 5</fullName>
    </recommendedName>
</protein>
<accession>A0A9P5X211</accession>
<dbReference type="Proteomes" id="UP000807342">
    <property type="component" value="Unassembled WGS sequence"/>
</dbReference>
<dbReference type="EMBL" id="MU151611">
    <property type="protein sequence ID" value="KAF9442545.1"/>
    <property type="molecule type" value="Genomic_DNA"/>
</dbReference>
<reference evidence="2" key="1">
    <citation type="submission" date="2020-11" db="EMBL/GenBank/DDBJ databases">
        <authorList>
            <consortium name="DOE Joint Genome Institute"/>
            <person name="Ahrendt S."/>
            <person name="Riley R."/>
            <person name="Andreopoulos W."/>
            <person name="Labutti K."/>
            <person name="Pangilinan J."/>
            <person name="Ruiz-Duenas F.J."/>
            <person name="Barrasa J.M."/>
            <person name="Sanchez-Garcia M."/>
            <person name="Camarero S."/>
            <person name="Miyauchi S."/>
            <person name="Serrano A."/>
            <person name="Linde D."/>
            <person name="Babiker R."/>
            <person name="Drula E."/>
            <person name="Ayuso-Fernandez I."/>
            <person name="Pacheco R."/>
            <person name="Padilla G."/>
            <person name="Ferreira P."/>
            <person name="Barriuso J."/>
            <person name="Kellner H."/>
            <person name="Castanera R."/>
            <person name="Alfaro M."/>
            <person name="Ramirez L."/>
            <person name="Pisabarro A.G."/>
            <person name="Kuo A."/>
            <person name="Tritt A."/>
            <person name="Lipzen A."/>
            <person name="He G."/>
            <person name="Yan M."/>
            <person name="Ng V."/>
            <person name="Cullen D."/>
            <person name="Martin F."/>
            <person name="Rosso M.-N."/>
            <person name="Henrissat B."/>
            <person name="Hibbett D."/>
            <person name="Martinez A.T."/>
            <person name="Grigoriev I.V."/>
        </authorList>
    </citation>
    <scope>NUCLEOTIDE SEQUENCE</scope>
    <source>
        <strain evidence="2">MF-IS2</strain>
    </source>
</reference>
<organism evidence="2 3">
    <name type="scientific">Macrolepiota fuliginosa MF-IS2</name>
    <dbReference type="NCBI Taxonomy" id="1400762"/>
    <lineage>
        <taxon>Eukaryota</taxon>
        <taxon>Fungi</taxon>
        <taxon>Dikarya</taxon>
        <taxon>Basidiomycota</taxon>
        <taxon>Agaricomycotina</taxon>
        <taxon>Agaricomycetes</taxon>
        <taxon>Agaricomycetidae</taxon>
        <taxon>Agaricales</taxon>
        <taxon>Agaricineae</taxon>
        <taxon>Agaricaceae</taxon>
        <taxon>Macrolepiota</taxon>
    </lineage>
</organism>
<gene>
    <name evidence="2" type="ORF">P691DRAFT_789311</name>
</gene>
<comment type="caution">
    <text evidence="2">The sequence shown here is derived from an EMBL/GenBank/DDBJ whole genome shotgun (WGS) entry which is preliminary data.</text>
</comment>
<evidence type="ECO:0000256" key="1">
    <source>
        <dbReference type="SAM" id="MobiDB-lite"/>
    </source>
</evidence>
<evidence type="ECO:0000313" key="3">
    <source>
        <dbReference type="Proteomes" id="UP000807342"/>
    </source>
</evidence>
<evidence type="ECO:0000313" key="2">
    <source>
        <dbReference type="EMBL" id="KAF9442545.1"/>
    </source>
</evidence>
<sequence length="1270" mass="137089">MIVKGSFEYLTLAIYGEIVAEQPLVHLYEPRALLPQDPEPLSEPLDPSQSADPTALARSLLALIPNAPSLPSAIRLMFCLKPTEDDWDDPDFPHIYANLDNDSEDYDLESIVTNLDRPMPDDVSTDTVNRFVERLVEFVDSPGSSDQAYSIANALNLSASQNPQFSQALLDALDLPTIFTTTTLAESPTLTCLTNASSNALIARHFYTKTNLLSSIEEALANSRTGENTLLPSLNLLKSRILGWKTFEDALSNTQANFASAAQLVYDVGQDEQALGNWLASMIMHDDIVAKVSENPILPDSAKPPPVLFGDGDADGPVGHDEFVAFVRACVGVASVLGVLAWADSVGNDDCRERALAVIHLWQGIEGYREIVNHLFLLRQLTRRLKWITTDNDPPRHSGLLAEKVLFQLVTLSSPQTILNEEMIETVLALEQPLAFISESERLALRKLALVADDGVPAAVEELCFDFGGAGFEFSVRRLRVLRVSIAVVARELSSSLSSNSNSEYGYGADWTLLEAFWNERSYGFVDRLIDLFVLLSADLTTHFQTLLLPPLPEPKPNPNAQTHTHLIDQLFSTARELLVLLETLIPIFGGVSARGVRRLVSAIVDVLCCAEAAAEIWVTARAQVQTRQRGYGMYGGGGAVINGARRVRGVGVRVLAGFVGREVVLEPGRGGAEVVLRALLVAGLGGDGGGSEKDLVGRVGQVFGLVDYVLPSEGPESVPESLDSGDVMDAGSQERSVAGEAELEHEKDRQYWVLNVLPHVLPELRMFMRVLTLEDRVHLVRRLVRLDRGAIGIGEWILVEEVKEVLGVLRGVVGGQQLLIDTLSDGEGDNDGGGEEEQEREVRRAERMVQLYKVYMSLKFLLALAEPAALQTDLTGTTATAMKEQSTSEWFFAAIEATPELSSLLGQVLLLLLEGQYTSPPLAALIRLFAKNVASFGASNGSDEGADVDVDVRIVLLLGLIRLAQADVTGVLAGDYVLDMVTKTNVEESVAWGVSVGGGMVDALRVEVGRLCVVCAEHASVESGLEGIMMSVQVGEVVLGILEWLCSERTQGRGEWKVRARVLKGVSLSTLGALCDALVVMFPQKEEVVDHIRARVTVDEDEEEEIVPIPVELPESLSLSLSSVSTLLANSRHTRDRSGDYAHAHAHHAPTTTTSNLGAGQGLGRPSTPKGGQKTPDILGTIISPPTALLRSPAATGLTKTYANNDFRSLRQVPSARLNTSRLPSMHVDDFENGAVAGPAAVSGASVSPLIVPIPMTDVSAFGGLLNMG</sequence>
<name>A0A9P5X211_9AGAR</name>
<dbReference type="OrthoDB" id="2011702at2759"/>
<proteinExistence type="predicted"/>
<feature type="region of interest" description="Disordered" evidence="1">
    <location>
        <begin position="1136"/>
        <end position="1175"/>
    </location>
</feature>